<dbReference type="EMBL" id="MH834625">
    <property type="protein sequence ID" value="AYN58916.1"/>
    <property type="molecule type" value="Genomic_DNA"/>
</dbReference>
<evidence type="ECO:0000256" key="1">
    <source>
        <dbReference type="SAM" id="MobiDB-lite"/>
    </source>
</evidence>
<accession>A0A3G2KIU5</accession>
<name>A0A3G2KIU5_9CAUD</name>
<feature type="region of interest" description="Disordered" evidence="1">
    <location>
        <begin position="46"/>
        <end position="68"/>
    </location>
</feature>
<gene>
    <name evidence="2" type="primary">90</name>
    <name evidence="2" type="ORF">PBI_RICHIE_90</name>
</gene>
<dbReference type="Proteomes" id="UP000269345">
    <property type="component" value="Segment"/>
</dbReference>
<reference evidence="2 3" key="1">
    <citation type="submission" date="2018-09" db="EMBL/GenBank/DDBJ databases">
        <authorList>
            <person name="Rimple P.A."/>
            <person name="Stoner T.H."/>
            <person name="Garlena R.A."/>
            <person name="Russell D.A."/>
            <person name="Pope W.H."/>
            <person name="Jacobs-Sera D."/>
            <person name="Hatfull G.F."/>
        </authorList>
    </citation>
    <scope>NUCLEOTIDE SEQUENCE [LARGE SCALE GENOMIC DNA]</scope>
</reference>
<dbReference type="KEGG" id="vg:77931679"/>
<organism evidence="2 3">
    <name type="scientific">Arthrobacter phage Richie</name>
    <dbReference type="NCBI Taxonomy" id="2419967"/>
    <lineage>
        <taxon>Viruses</taxon>
        <taxon>Duplodnaviria</taxon>
        <taxon>Heunggongvirae</taxon>
        <taxon>Uroviricota</taxon>
        <taxon>Caudoviricetes</taxon>
        <taxon>Richievirus</taxon>
        <taxon>Richievirus richie</taxon>
    </lineage>
</organism>
<sequence>MTQEPSLPEDVLKRWEGCSRTEAIRQCEDNHKALLEAFKTISELHSRLGAEEGPTEPGQDQDPWQGARDDDKLHLVRVLLDGTTAFGSDMADFKRRLELIVNA</sequence>
<protein>
    <submittedName>
        <fullName evidence="2">Uncharacterized protein</fullName>
    </submittedName>
</protein>
<dbReference type="GeneID" id="77931679"/>
<dbReference type="RefSeq" id="YP_010655811.1">
    <property type="nucleotide sequence ID" value="NC_070831.1"/>
</dbReference>
<evidence type="ECO:0000313" key="3">
    <source>
        <dbReference type="Proteomes" id="UP000269345"/>
    </source>
</evidence>
<proteinExistence type="predicted"/>
<keyword evidence="3" id="KW-1185">Reference proteome</keyword>
<evidence type="ECO:0000313" key="2">
    <source>
        <dbReference type="EMBL" id="AYN58916.1"/>
    </source>
</evidence>